<dbReference type="InterPro" id="IPR019587">
    <property type="entry name" value="Polyketide_cyclase/dehydratase"/>
</dbReference>
<protein>
    <recommendedName>
        <fullName evidence="3">SRPBCC family protein</fullName>
    </recommendedName>
</protein>
<accession>A0A2U8W3C2</accession>
<proteinExistence type="predicted"/>
<reference evidence="2" key="1">
    <citation type="submission" date="2018-05" db="EMBL/GenBank/DDBJ databases">
        <title>Complete Genome Sequence of Methylobacterium sp. 17SD2-17.</title>
        <authorList>
            <person name="Srinivasan S."/>
        </authorList>
    </citation>
    <scope>NUCLEOTIDE SEQUENCE [LARGE SCALE GENOMIC DNA]</scope>
    <source>
        <strain evidence="2">17SD2-17</strain>
    </source>
</reference>
<dbReference type="AlphaFoldDB" id="A0A2U8W3C2"/>
<dbReference type="OrthoDB" id="1364128at2"/>
<dbReference type="EMBL" id="CP029550">
    <property type="protein sequence ID" value="AWN40131.1"/>
    <property type="molecule type" value="Genomic_DNA"/>
</dbReference>
<dbReference type="Pfam" id="PF10604">
    <property type="entry name" value="Polyketide_cyc2"/>
    <property type="match status" value="1"/>
</dbReference>
<sequence>MAAVASYSSTLLGGPVPVRNYSSTIAVTPKGAGALVTWRATFEADAVSDAEAVAFIAGVYERGLAGIAKEAGR</sequence>
<evidence type="ECO:0000313" key="1">
    <source>
        <dbReference type="EMBL" id="AWN40131.1"/>
    </source>
</evidence>
<dbReference type="Proteomes" id="UP000245926">
    <property type="component" value="Chromosome"/>
</dbReference>
<dbReference type="KEGG" id="mets:DK389_05735"/>
<organism evidence="1 2">
    <name type="scientific">Methylobacterium durans</name>
    <dbReference type="NCBI Taxonomy" id="2202825"/>
    <lineage>
        <taxon>Bacteria</taxon>
        <taxon>Pseudomonadati</taxon>
        <taxon>Pseudomonadota</taxon>
        <taxon>Alphaproteobacteria</taxon>
        <taxon>Hyphomicrobiales</taxon>
        <taxon>Methylobacteriaceae</taxon>
        <taxon>Methylobacterium</taxon>
    </lineage>
</organism>
<dbReference type="SUPFAM" id="SSF55961">
    <property type="entry name" value="Bet v1-like"/>
    <property type="match status" value="1"/>
</dbReference>
<evidence type="ECO:0008006" key="3">
    <source>
        <dbReference type="Google" id="ProtNLM"/>
    </source>
</evidence>
<keyword evidence="2" id="KW-1185">Reference proteome</keyword>
<dbReference type="InterPro" id="IPR023393">
    <property type="entry name" value="START-like_dom_sf"/>
</dbReference>
<dbReference type="Gene3D" id="3.30.530.20">
    <property type="match status" value="1"/>
</dbReference>
<gene>
    <name evidence="1" type="ORF">DK389_05735</name>
</gene>
<evidence type="ECO:0000313" key="2">
    <source>
        <dbReference type="Proteomes" id="UP000245926"/>
    </source>
</evidence>
<name>A0A2U8W3C2_9HYPH</name>